<keyword evidence="2" id="KW-1185">Reference proteome</keyword>
<gene>
    <name evidence="1" type="ORF">MNEG_0820</name>
</gene>
<name>A0A0D2NS97_9CHLO</name>
<dbReference type="EMBL" id="KK100291">
    <property type="protein sequence ID" value="KIZ07136.1"/>
    <property type="molecule type" value="Genomic_DNA"/>
</dbReference>
<dbReference type="KEGG" id="mng:MNEG_0820"/>
<reference evidence="1 2" key="1">
    <citation type="journal article" date="2013" name="BMC Genomics">
        <title>Reconstruction of the lipid metabolism for the microalga Monoraphidium neglectum from its genome sequence reveals characteristics suitable for biofuel production.</title>
        <authorList>
            <person name="Bogen C."/>
            <person name="Al-Dilaimi A."/>
            <person name="Albersmeier A."/>
            <person name="Wichmann J."/>
            <person name="Grundmann M."/>
            <person name="Rupp O."/>
            <person name="Lauersen K.J."/>
            <person name="Blifernez-Klassen O."/>
            <person name="Kalinowski J."/>
            <person name="Goesmann A."/>
            <person name="Mussgnug J.H."/>
            <person name="Kruse O."/>
        </authorList>
    </citation>
    <scope>NUCLEOTIDE SEQUENCE [LARGE SCALE GENOMIC DNA]</scope>
    <source>
        <strain evidence="1 2">SAG 48.87</strain>
    </source>
</reference>
<sequence>MQRAQVLVSMDAPTSRLQLLQTLHELFPGDVNAVFRADAAAAIDKMSTDWSAALLGMPVGDRKLAIKAAVRDHVESDAWRDMMQRLNKWSDDMVS</sequence>
<accession>A0A0D2NS97</accession>
<evidence type="ECO:0000313" key="2">
    <source>
        <dbReference type="Proteomes" id="UP000054498"/>
    </source>
</evidence>
<evidence type="ECO:0000313" key="1">
    <source>
        <dbReference type="EMBL" id="KIZ07136.1"/>
    </source>
</evidence>
<dbReference type="RefSeq" id="XP_013906155.1">
    <property type="nucleotide sequence ID" value="XM_014050701.1"/>
</dbReference>
<proteinExistence type="predicted"/>
<organism evidence="1 2">
    <name type="scientific">Monoraphidium neglectum</name>
    <dbReference type="NCBI Taxonomy" id="145388"/>
    <lineage>
        <taxon>Eukaryota</taxon>
        <taxon>Viridiplantae</taxon>
        <taxon>Chlorophyta</taxon>
        <taxon>core chlorophytes</taxon>
        <taxon>Chlorophyceae</taxon>
        <taxon>CS clade</taxon>
        <taxon>Sphaeropleales</taxon>
        <taxon>Selenastraceae</taxon>
        <taxon>Monoraphidium</taxon>
    </lineage>
</organism>
<dbReference type="AlphaFoldDB" id="A0A0D2NS97"/>
<protein>
    <submittedName>
        <fullName evidence="1">Uncharacterized protein</fullName>
    </submittedName>
</protein>
<dbReference type="Proteomes" id="UP000054498">
    <property type="component" value="Unassembled WGS sequence"/>
</dbReference>
<dbReference type="GeneID" id="25726938"/>